<gene>
    <name evidence="2" type="ORF">S06H3_16553</name>
</gene>
<evidence type="ECO:0000256" key="1">
    <source>
        <dbReference type="SAM" id="Phobius"/>
    </source>
</evidence>
<evidence type="ECO:0000313" key="2">
    <source>
        <dbReference type="EMBL" id="GAI17151.1"/>
    </source>
</evidence>
<proteinExistence type="predicted"/>
<name>X1MGF3_9ZZZZ</name>
<accession>X1MGF3</accession>
<keyword evidence="1" id="KW-0472">Membrane</keyword>
<comment type="caution">
    <text evidence="2">The sequence shown here is derived from an EMBL/GenBank/DDBJ whole genome shotgun (WGS) entry which is preliminary data.</text>
</comment>
<dbReference type="AlphaFoldDB" id="X1MGF3"/>
<dbReference type="EMBL" id="BARV01008194">
    <property type="protein sequence ID" value="GAI17151.1"/>
    <property type="molecule type" value="Genomic_DNA"/>
</dbReference>
<feature type="transmembrane region" description="Helical" evidence="1">
    <location>
        <begin position="14"/>
        <end position="42"/>
    </location>
</feature>
<reference evidence="2" key="1">
    <citation type="journal article" date="2014" name="Front. Microbiol.">
        <title>High frequency of phylogenetically diverse reductive dehalogenase-homologous genes in deep subseafloor sedimentary metagenomes.</title>
        <authorList>
            <person name="Kawai M."/>
            <person name="Futagami T."/>
            <person name="Toyoda A."/>
            <person name="Takaki Y."/>
            <person name="Nishi S."/>
            <person name="Hori S."/>
            <person name="Arai W."/>
            <person name="Tsubouchi T."/>
            <person name="Morono Y."/>
            <person name="Uchiyama I."/>
            <person name="Ito T."/>
            <person name="Fujiyama A."/>
            <person name="Inagaki F."/>
            <person name="Takami H."/>
        </authorList>
    </citation>
    <scope>NUCLEOTIDE SEQUENCE</scope>
    <source>
        <strain evidence="2">Expedition CK06-06</strain>
    </source>
</reference>
<sequence length="43" mass="4505">MMGSMEVFKHLGDIAAVFFAAIAVCSLIAVICIGVIITLHAVK</sequence>
<organism evidence="2">
    <name type="scientific">marine sediment metagenome</name>
    <dbReference type="NCBI Taxonomy" id="412755"/>
    <lineage>
        <taxon>unclassified sequences</taxon>
        <taxon>metagenomes</taxon>
        <taxon>ecological metagenomes</taxon>
    </lineage>
</organism>
<protein>
    <submittedName>
        <fullName evidence="2">Uncharacterized protein</fullName>
    </submittedName>
</protein>
<keyword evidence="1" id="KW-0812">Transmembrane</keyword>
<keyword evidence="1" id="KW-1133">Transmembrane helix</keyword>